<feature type="transmembrane region" description="Helical" evidence="14">
    <location>
        <begin position="68"/>
        <end position="89"/>
    </location>
</feature>
<evidence type="ECO:0000313" key="16">
    <source>
        <dbReference type="EMBL" id="PIK62927.1"/>
    </source>
</evidence>
<feature type="transmembrane region" description="Helical" evidence="14">
    <location>
        <begin position="302"/>
        <end position="326"/>
    </location>
</feature>
<gene>
    <name evidence="16" type="ORF">BSL78_00162</name>
</gene>
<comment type="similarity">
    <text evidence="3">Belongs to the glycosyltransferase 39 family.</text>
</comment>
<keyword evidence="6" id="KW-0808">Transferase</keyword>
<evidence type="ECO:0000256" key="9">
    <source>
        <dbReference type="ARBA" id="ARBA00022824"/>
    </source>
</evidence>
<dbReference type="GO" id="GO:0004169">
    <property type="term" value="F:dolichyl-phosphate-mannose-protein mannosyltransferase activity"/>
    <property type="evidence" value="ECO:0007669"/>
    <property type="project" value="UniProtKB-EC"/>
</dbReference>
<dbReference type="InterPro" id="IPR016093">
    <property type="entry name" value="MIR_motif"/>
</dbReference>
<protein>
    <recommendedName>
        <fullName evidence="4">dolichyl-phosphate-mannose--protein mannosyltransferase</fullName>
        <ecNumber evidence="4">2.4.1.109</ecNumber>
    </recommendedName>
</protein>
<evidence type="ECO:0000256" key="10">
    <source>
        <dbReference type="ARBA" id="ARBA00022989"/>
    </source>
</evidence>
<dbReference type="STRING" id="307972.A0A2G8LRM7"/>
<feature type="transmembrane region" description="Helical" evidence="14">
    <location>
        <begin position="640"/>
        <end position="661"/>
    </location>
</feature>
<reference evidence="16 17" key="1">
    <citation type="journal article" date="2017" name="PLoS Biol.">
        <title>The sea cucumber genome provides insights into morphological evolution and visceral regeneration.</title>
        <authorList>
            <person name="Zhang X."/>
            <person name="Sun L."/>
            <person name="Yuan J."/>
            <person name="Sun Y."/>
            <person name="Gao Y."/>
            <person name="Zhang L."/>
            <person name="Li S."/>
            <person name="Dai H."/>
            <person name="Hamel J.F."/>
            <person name="Liu C."/>
            <person name="Yu Y."/>
            <person name="Liu S."/>
            <person name="Lin W."/>
            <person name="Guo K."/>
            <person name="Jin S."/>
            <person name="Xu P."/>
            <person name="Storey K.B."/>
            <person name="Huan P."/>
            <person name="Zhang T."/>
            <person name="Zhou Y."/>
            <person name="Zhang J."/>
            <person name="Lin C."/>
            <person name="Li X."/>
            <person name="Xing L."/>
            <person name="Huo D."/>
            <person name="Sun M."/>
            <person name="Wang L."/>
            <person name="Mercier A."/>
            <person name="Li F."/>
            <person name="Yang H."/>
            <person name="Xiang J."/>
        </authorList>
    </citation>
    <scope>NUCLEOTIDE SEQUENCE [LARGE SCALE GENOMIC DNA]</scope>
    <source>
        <strain evidence="16">Shaxun</strain>
        <tissue evidence="16">Muscle</tissue>
    </source>
</reference>
<dbReference type="InterPro" id="IPR003342">
    <property type="entry name" value="ArnT-like_N"/>
</dbReference>
<comment type="pathway">
    <text evidence="2">Protein modification; protein glycosylation.</text>
</comment>
<evidence type="ECO:0000256" key="4">
    <source>
        <dbReference type="ARBA" id="ARBA00012839"/>
    </source>
</evidence>
<dbReference type="PROSITE" id="PS50919">
    <property type="entry name" value="MIR"/>
    <property type="match status" value="2"/>
</dbReference>
<dbReference type="InterPro" id="IPR032421">
    <property type="entry name" value="PMT_4TMC"/>
</dbReference>
<feature type="transmembrane region" description="Helical" evidence="14">
    <location>
        <begin position="673"/>
        <end position="692"/>
    </location>
</feature>
<dbReference type="InterPro" id="IPR027005">
    <property type="entry name" value="PMT-like"/>
</dbReference>
<dbReference type="GO" id="GO:0005789">
    <property type="term" value="C:endoplasmic reticulum membrane"/>
    <property type="evidence" value="ECO:0007669"/>
    <property type="project" value="UniProtKB-SubCell"/>
</dbReference>
<dbReference type="EC" id="2.4.1.109" evidence="4"/>
<evidence type="ECO:0000259" key="15">
    <source>
        <dbReference type="PROSITE" id="PS50919"/>
    </source>
</evidence>
<keyword evidence="8" id="KW-0677">Repeat</keyword>
<evidence type="ECO:0000256" key="7">
    <source>
        <dbReference type="ARBA" id="ARBA00022692"/>
    </source>
</evidence>
<dbReference type="PANTHER" id="PTHR10050">
    <property type="entry name" value="DOLICHYL-PHOSPHATE-MANNOSE--PROTEIN MANNOSYLTRANSFERASE"/>
    <property type="match status" value="1"/>
</dbReference>
<organism evidence="16 17">
    <name type="scientific">Stichopus japonicus</name>
    <name type="common">Sea cucumber</name>
    <dbReference type="NCBI Taxonomy" id="307972"/>
    <lineage>
        <taxon>Eukaryota</taxon>
        <taxon>Metazoa</taxon>
        <taxon>Echinodermata</taxon>
        <taxon>Eleutherozoa</taxon>
        <taxon>Echinozoa</taxon>
        <taxon>Holothuroidea</taxon>
        <taxon>Aspidochirotacea</taxon>
        <taxon>Aspidochirotida</taxon>
        <taxon>Stichopodidae</taxon>
        <taxon>Apostichopus</taxon>
    </lineage>
</organism>
<comment type="caution">
    <text evidence="16">The sequence shown here is derived from an EMBL/GenBank/DDBJ whole genome shotgun (WGS) entry which is preliminary data.</text>
</comment>
<comment type="catalytic activity">
    <reaction evidence="12">
        <text>a di-trans,poly-cis-dolichyl beta-D-mannosyl phosphate + L-threonyl-[protein] = 3-O-(alpha-D-mannosyl)-L-threonyl-[protein] + a di-trans,poly-cis-dolichyl phosphate + H(+)</text>
        <dbReference type="Rhea" id="RHEA:53396"/>
        <dbReference type="Rhea" id="RHEA-COMP:11060"/>
        <dbReference type="Rhea" id="RHEA-COMP:13547"/>
        <dbReference type="Rhea" id="RHEA-COMP:19498"/>
        <dbReference type="Rhea" id="RHEA-COMP:19501"/>
        <dbReference type="ChEBI" id="CHEBI:15378"/>
        <dbReference type="ChEBI" id="CHEBI:30013"/>
        <dbReference type="ChEBI" id="CHEBI:57683"/>
        <dbReference type="ChEBI" id="CHEBI:58211"/>
        <dbReference type="ChEBI" id="CHEBI:137323"/>
        <dbReference type="EC" id="2.4.1.109"/>
    </reaction>
</comment>
<keyword evidence="17" id="KW-1185">Reference proteome</keyword>
<dbReference type="OrthoDB" id="292747at2759"/>
<sequence length="809" mass="91990">MCKHQICSFLKIAKPEGKQLFPGTRIPDRYVVCNEFVLRTLNEMACDHISDNGEANKKMKQTANRTEPIFVVNCSLDLLLVAITLIAFVTRLWRLEDPRGVVFDEIHFGRFAGLYLQGVFFFDVHPPLGRLLITLMGYLSGFDGKFDFSIIGTEYPCSFPIWHLRLIPAVCGSLLCPLAYLILSELGFHQYSACLAAFLVLTDNALLTQSRFILIDSMLLLSLLAMIYSLLKFLKYFKRPFSLYGSAWATVLSLSITASLSVKYSGLFSVLLVSLVLLFYSWRMIIDKTIPLIQVAVRLLGYALFFVVLPVVLYCLIFWLHLSLLWKSGTHDEMMSSSFQATLELGSQRVNPEGCLQFSDHLAPHPWYTLLASFTLGPLPRKDINNWWIVVEQDADSIDLNSPPKPVKDGDIIKLIHGVTGRSLNSHDVAAPMSPQCMEVSCYVDYNISFPAQPLWRVELLNGAKTNQTWEAMNSHFRLIHVTTNQALKFTGNQLPDWGFYQYEVATDRIHQQEATVWNVEEHRLSAAASSQDYHLPPDIWSPGNLGFWEKFLEVQMKMLWANSDVNQEHQYSSSALEWPTMNRGVAYWISPDSNAQIHFLGNPVTWVSGLVAAVLFFLMFVTLAVRWRRQCQDLAPDEWTRLILSAVLLGGGWVFNLVPYMLMERTLFLHHYLPGLLHLLILLPVTVEMMYRYVLFRSSIQRNLMTGLLLVWLTSVSLAFVRLSPLSYGHTSLTEEDIKSLQWRESWGSSTGKNSRNSDTSVLSLRGLVGARKDIHLLHANYMQKSSAKALKWTSEKVTTLRVNNDGI</sequence>
<dbReference type="UniPathway" id="UPA00378"/>
<evidence type="ECO:0000256" key="5">
    <source>
        <dbReference type="ARBA" id="ARBA00022676"/>
    </source>
</evidence>
<comment type="subcellular location">
    <subcellularLocation>
        <location evidence="1">Endoplasmic reticulum membrane</location>
        <topology evidence="1">Multi-pass membrane protein</topology>
    </subcellularLocation>
</comment>
<keyword evidence="10 14" id="KW-1133">Transmembrane helix</keyword>
<evidence type="ECO:0000256" key="13">
    <source>
        <dbReference type="ARBA" id="ARBA00045102"/>
    </source>
</evidence>
<comment type="catalytic activity">
    <reaction evidence="13">
        <text>a di-trans,poly-cis-dolichyl beta-D-mannosyl phosphate + L-seryl-[protein] = 3-O-(alpha-D-mannosyl)-L-seryl-[protein] + a di-trans,poly-cis-dolichyl phosphate + H(+)</text>
        <dbReference type="Rhea" id="RHEA:17377"/>
        <dbReference type="Rhea" id="RHEA-COMP:9863"/>
        <dbReference type="Rhea" id="RHEA-COMP:13546"/>
        <dbReference type="Rhea" id="RHEA-COMP:19498"/>
        <dbReference type="Rhea" id="RHEA-COMP:19501"/>
        <dbReference type="ChEBI" id="CHEBI:15378"/>
        <dbReference type="ChEBI" id="CHEBI:29999"/>
        <dbReference type="ChEBI" id="CHEBI:57683"/>
        <dbReference type="ChEBI" id="CHEBI:58211"/>
        <dbReference type="ChEBI" id="CHEBI:137321"/>
        <dbReference type="EC" id="2.4.1.109"/>
    </reaction>
</comment>
<dbReference type="SMART" id="SM00472">
    <property type="entry name" value="MIR"/>
    <property type="match status" value="2"/>
</dbReference>
<dbReference type="PANTHER" id="PTHR10050:SF51">
    <property type="entry name" value="PROTEIN O-MANNOSYL-TRANSFERASE 1"/>
    <property type="match status" value="1"/>
</dbReference>
<dbReference type="Gene3D" id="2.80.10.50">
    <property type="match status" value="1"/>
</dbReference>
<dbReference type="SUPFAM" id="SSF82109">
    <property type="entry name" value="MIR domain"/>
    <property type="match status" value="1"/>
</dbReference>
<evidence type="ECO:0000256" key="3">
    <source>
        <dbReference type="ARBA" id="ARBA00007222"/>
    </source>
</evidence>
<feature type="transmembrane region" description="Helical" evidence="14">
    <location>
        <begin position="162"/>
        <end position="183"/>
    </location>
</feature>
<keyword evidence="9" id="KW-0256">Endoplasmic reticulum</keyword>
<keyword evidence="5" id="KW-0328">Glycosyltransferase</keyword>
<name>A0A2G8LRM7_STIJA</name>
<evidence type="ECO:0000256" key="8">
    <source>
        <dbReference type="ARBA" id="ARBA00022737"/>
    </source>
</evidence>
<dbReference type="AlphaFoldDB" id="A0A2G8LRM7"/>
<keyword evidence="11 14" id="KW-0472">Membrane</keyword>
<evidence type="ECO:0000313" key="17">
    <source>
        <dbReference type="Proteomes" id="UP000230750"/>
    </source>
</evidence>
<evidence type="ECO:0000256" key="11">
    <source>
        <dbReference type="ARBA" id="ARBA00023136"/>
    </source>
</evidence>
<feature type="transmembrane region" description="Helical" evidence="14">
    <location>
        <begin position="607"/>
        <end position="628"/>
    </location>
</feature>
<dbReference type="EMBL" id="MRZV01000003">
    <property type="protein sequence ID" value="PIK62927.1"/>
    <property type="molecule type" value="Genomic_DNA"/>
</dbReference>
<feature type="transmembrane region" description="Helical" evidence="14">
    <location>
        <begin position="213"/>
        <end position="234"/>
    </location>
</feature>
<evidence type="ECO:0000256" key="14">
    <source>
        <dbReference type="SAM" id="Phobius"/>
    </source>
</evidence>
<accession>A0A2G8LRM7</accession>
<feature type="transmembrane region" description="Helical" evidence="14">
    <location>
        <begin position="264"/>
        <end position="282"/>
    </location>
</feature>
<dbReference type="Pfam" id="PF02815">
    <property type="entry name" value="MIR"/>
    <property type="match status" value="1"/>
</dbReference>
<feature type="domain" description="MIR" evidence="15">
    <location>
        <begin position="404"/>
        <end position="461"/>
    </location>
</feature>
<feature type="domain" description="MIR" evidence="15">
    <location>
        <begin position="467"/>
        <end position="523"/>
    </location>
</feature>
<dbReference type="InterPro" id="IPR036300">
    <property type="entry name" value="MIR_dom_sf"/>
</dbReference>
<evidence type="ECO:0000256" key="6">
    <source>
        <dbReference type="ARBA" id="ARBA00022679"/>
    </source>
</evidence>
<dbReference type="Pfam" id="PF16192">
    <property type="entry name" value="PMT_4TMC"/>
    <property type="match status" value="1"/>
</dbReference>
<evidence type="ECO:0000256" key="12">
    <source>
        <dbReference type="ARBA" id="ARBA00045085"/>
    </source>
</evidence>
<proteinExistence type="inferred from homology"/>
<feature type="transmembrane region" description="Helical" evidence="14">
    <location>
        <begin position="241"/>
        <end position="258"/>
    </location>
</feature>
<dbReference type="Pfam" id="PF02366">
    <property type="entry name" value="PMT"/>
    <property type="match status" value="1"/>
</dbReference>
<keyword evidence="7 14" id="KW-0812">Transmembrane</keyword>
<evidence type="ECO:0000256" key="1">
    <source>
        <dbReference type="ARBA" id="ARBA00004477"/>
    </source>
</evidence>
<evidence type="ECO:0000256" key="2">
    <source>
        <dbReference type="ARBA" id="ARBA00004922"/>
    </source>
</evidence>
<dbReference type="Proteomes" id="UP000230750">
    <property type="component" value="Unassembled WGS sequence"/>
</dbReference>